<dbReference type="STRING" id="4232.A0A251TSA7"/>
<dbReference type="InParanoid" id="A0A251TSA7"/>
<keyword evidence="6" id="KW-1185">Reference proteome</keyword>
<dbReference type="InterPro" id="IPR042201">
    <property type="entry name" value="FH2_Formin_sf"/>
</dbReference>
<feature type="region of interest" description="Disordered" evidence="3">
    <location>
        <begin position="202"/>
        <end position="225"/>
    </location>
</feature>
<feature type="domain" description="FH2" evidence="4">
    <location>
        <begin position="151"/>
        <end position="550"/>
    </location>
</feature>
<reference evidence="6" key="1">
    <citation type="journal article" date="2017" name="Nature">
        <title>The sunflower genome provides insights into oil metabolism, flowering and Asterid evolution.</title>
        <authorList>
            <person name="Badouin H."/>
            <person name="Gouzy J."/>
            <person name="Grassa C.J."/>
            <person name="Murat F."/>
            <person name="Staton S.E."/>
            <person name="Cottret L."/>
            <person name="Lelandais-Briere C."/>
            <person name="Owens G.L."/>
            <person name="Carrere S."/>
            <person name="Mayjonade B."/>
            <person name="Legrand L."/>
            <person name="Gill N."/>
            <person name="Kane N.C."/>
            <person name="Bowers J.E."/>
            <person name="Hubner S."/>
            <person name="Bellec A."/>
            <person name="Berard A."/>
            <person name="Berges H."/>
            <person name="Blanchet N."/>
            <person name="Boniface M.C."/>
            <person name="Brunel D."/>
            <person name="Catrice O."/>
            <person name="Chaidir N."/>
            <person name="Claudel C."/>
            <person name="Donnadieu C."/>
            <person name="Faraut T."/>
            <person name="Fievet G."/>
            <person name="Helmstetter N."/>
            <person name="King M."/>
            <person name="Knapp S.J."/>
            <person name="Lai Z."/>
            <person name="Le Paslier M.C."/>
            <person name="Lippi Y."/>
            <person name="Lorenzon L."/>
            <person name="Mandel J.R."/>
            <person name="Marage G."/>
            <person name="Marchand G."/>
            <person name="Marquand E."/>
            <person name="Bret-Mestries E."/>
            <person name="Morien E."/>
            <person name="Nambeesan S."/>
            <person name="Nguyen T."/>
            <person name="Pegot-Espagnet P."/>
            <person name="Pouilly N."/>
            <person name="Raftis F."/>
            <person name="Sallet E."/>
            <person name="Schiex T."/>
            <person name="Thomas J."/>
            <person name="Vandecasteele C."/>
            <person name="Vares D."/>
            <person name="Vear F."/>
            <person name="Vautrin S."/>
            <person name="Crespi M."/>
            <person name="Mangin B."/>
            <person name="Burke J.M."/>
            <person name="Salse J."/>
            <person name="Munos S."/>
            <person name="Vincourt P."/>
            <person name="Rieseberg L.H."/>
            <person name="Langlade N.B."/>
        </authorList>
    </citation>
    <scope>NUCLEOTIDE SEQUENCE [LARGE SCALE GENOMIC DNA]</scope>
    <source>
        <strain evidence="6">cv. SF193</strain>
    </source>
</reference>
<dbReference type="PANTHER" id="PTHR45733">
    <property type="entry name" value="FORMIN-J"/>
    <property type="match status" value="1"/>
</dbReference>
<feature type="compositionally biased region" description="Pro residues" evidence="3">
    <location>
        <begin position="1"/>
        <end position="15"/>
    </location>
</feature>
<name>A0A251TSA7_HELAN</name>
<dbReference type="PANTHER" id="PTHR45733:SF33">
    <property type="entry name" value="FORMIN-LIKE PROTEIN"/>
    <property type="match status" value="1"/>
</dbReference>
<evidence type="ECO:0000256" key="1">
    <source>
        <dbReference type="ARBA" id="ARBA00006468"/>
    </source>
</evidence>
<feature type="region of interest" description="Disordered" evidence="3">
    <location>
        <begin position="1"/>
        <end position="151"/>
    </location>
</feature>
<protein>
    <recommendedName>
        <fullName evidence="2">Formin-like protein</fullName>
    </recommendedName>
</protein>
<gene>
    <name evidence="5" type="ORF">HannXRQ_Chr09g0244671</name>
</gene>
<dbReference type="InterPro" id="IPR051144">
    <property type="entry name" value="Formin_homology_domain"/>
</dbReference>
<dbReference type="EMBL" id="CM007898">
    <property type="protein sequence ID" value="OTG14017.1"/>
    <property type="molecule type" value="Genomic_DNA"/>
</dbReference>
<dbReference type="PROSITE" id="PS51444">
    <property type="entry name" value="FH2"/>
    <property type="match status" value="1"/>
</dbReference>
<dbReference type="Pfam" id="PF02181">
    <property type="entry name" value="FH2"/>
    <property type="match status" value="1"/>
</dbReference>
<dbReference type="Proteomes" id="UP000215914">
    <property type="component" value="Chromosome 9"/>
</dbReference>
<feature type="compositionally biased region" description="Basic and acidic residues" evidence="3">
    <location>
        <begin position="537"/>
        <end position="564"/>
    </location>
</feature>
<proteinExistence type="inferred from homology"/>
<accession>A0A251TSA7</accession>
<dbReference type="Gene3D" id="1.20.58.2220">
    <property type="entry name" value="Formin, FH2 domain"/>
    <property type="match status" value="1"/>
</dbReference>
<evidence type="ECO:0000259" key="4">
    <source>
        <dbReference type="PROSITE" id="PS51444"/>
    </source>
</evidence>
<dbReference type="SUPFAM" id="SSF101447">
    <property type="entry name" value="Formin homology 2 domain (FH2 domain)"/>
    <property type="match status" value="1"/>
</dbReference>
<dbReference type="OMA" id="CDHYGEN"/>
<evidence type="ECO:0000313" key="5">
    <source>
        <dbReference type="EMBL" id="OTG14017.1"/>
    </source>
</evidence>
<dbReference type="AlphaFoldDB" id="A0A251TSA7"/>
<organism evidence="5 6">
    <name type="scientific">Helianthus annuus</name>
    <name type="common">Common sunflower</name>
    <dbReference type="NCBI Taxonomy" id="4232"/>
    <lineage>
        <taxon>Eukaryota</taxon>
        <taxon>Viridiplantae</taxon>
        <taxon>Streptophyta</taxon>
        <taxon>Embryophyta</taxon>
        <taxon>Tracheophyta</taxon>
        <taxon>Spermatophyta</taxon>
        <taxon>Magnoliopsida</taxon>
        <taxon>eudicotyledons</taxon>
        <taxon>Gunneridae</taxon>
        <taxon>Pentapetalae</taxon>
        <taxon>asterids</taxon>
        <taxon>campanulids</taxon>
        <taxon>Asterales</taxon>
        <taxon>Asteraceae</taxon>
        <taxon>Asteroideae</taxon>
        <taxon>Heliantheae alliance</taxon>
        <taxon>Heliantheae</taxon>
        <taxon>Helianthus</taxon>
    </lineage>
</organism>
<comment type="similarity">
    <text evidence="1">Belongs to the formin-like family. Class-II subfamily.</text>
</comment>
<evidence type="ECO:0000256" key="3">
    <source>
        <dbReference type="SAM" id="MobiDB-lite"/>
    </source>
</evidence>
<evidence type="ECO:0000256" key="2">
    <source>
        <dbReference type="RuleBase" id="RU361260"/>
    </source>
</evidence>
<feature type="region of interest" description="Disordered" evidence="3">
    <location>
        <begin position="537"/>
        <end position="574"/>
    </location>
</feature>
<dbReference type="InterPro" id="IPR015425">
    <property type="entry name" value="FH2_Formin"/>
</dbReference>
<feature type="compositionally biased region" description="Pro residues" evidence="3">
    <location>
        <begin position="72"/>
        <end position="108"/>
    </location>
</feature>
<feature type="compositionally biased region" description="Polar residues" evidence="3">
    <location>
        <begin position="565"/>
        <end position="574"/>
    </location>
</feature>
<dbReference type="SMART" id="SM00498">
    <property type="entry name" value="FH2"/>
    <property type="match status" value="1"/>
</dbReference>
<evidence type="ECO:0000313" key="6">
    <source>
        <dbReference type="Proteomes" id="UP000215914"/>
    </source>
</evidence>
<feature type="compositionally biased region" description="Pro residues" evidence="3">
    <location>
        <begin position="49"/>
        <end position="62"/>
    </location>
</feature>
<sequence>MKPGPSPPTPPPPTAPMKEKTVLPSPVSPPPTAALVKEKPETKSGSYTPVPPPPPLPPPPPIVSLKETPSTPTGPAPPPPPPVPAPPPPPAPAPPPSSAPPPPPPPIPHSANQNEKGGVVPPPPPPSKGGGLPGAPAPPPPLGRGRGLSLATSKNQNAKKLKPLHWLKLTRAVQGSLWDETQKSDEAVKTPEIDIKELENLFSAANPNSDKGAAKSKPASKANKPEKVQLIDHRRAYNCEIMLSKVKIPLDELMDYVLALDESALDADQVDNLIKFCPTKEEMETLKGYKGEKDKLGKCEQFFMELMKVPRTESKLRVFSFKLQFGSQVSDLRKSLNSVNSAVEQVRSSSKFKRVMQTILTLGNALNQGTARGAAVGFRLDSLLKLTDTRARNARMTLMHYLCKVLADKLPELLDFSKDLHSLEPASKVQLKFLAEEMQTISKGLEKVVQELSTAENDGPVSEKFLKALKEFLCTAEGEARALASLYSLVGKNVDSLILYFGEDPARCPYEHVVSTLCNFVRMFNKAHDENCKQLEADKKKAEKEKESPNEMSKPTDSKTESEPTKNSLTKTVK</sequence>